<evidence type="ECO:0000256" key="3">
    <source>
        <dbReference type="ARBA" id="ARBA00022989"/>
    </source>
</evidence>
<evidence type="ECO:0000256" key="5">
    <source>
        <dbReference type="SAM" id="Phobius"/>
    </source>
</evidence>
<name>A0A9Q0RVR7_9DIPT</name>
<dbReference type="Pfam" id="PF00083">
    <property type="entry name" value="Sugar_tr"/>
    <property type="match status" value="1"/>
</dbReference>
<feature type="transmembrane region" description="Helical" evidence="5">
    <location>
        <begin position="362"/>
        <end position="380"/>
    </location>
</feature>
<dbReference type="PANTHER" id="PTHR23529">
    <property type="entry name" value="GH19118P-RELATED"/>
    <property type="match status" value="1"/>
</dbReference>
<dbReference type="InterPro" id="IPR005828">
    <property type="entry name" value="MFS_sugar_transport-like"/>
</dbReference>
<keyword evidence="3 5" id="KW-1133">Transmembrane helix</keyword>
<feature type="transmembrane region" description="Helical" evidence="5">
    <location>
        <begin position="286"/>
        <end position="305"/>
    </location>
</feature>
<evidence type="ECO:0000256" key="4">
    <source>
        <dbReference type="ARBA" id="ARBA00023136"/>
    </source>
</evidence>
<evidence type="ECO:0000313" key="6">
    <source>
        <dbReference type="EMBL" id="KAJ6633817.1"/>
    </source>
</evidence>
<keyword evidence="4 5" id="KW-0472">Membrane</keyword>
<feature type="transmembrane region" description="Helical" evidence="5">
    <location>
        <begin position="392"/>
        <end position="415"/>
    </location>
</feature>
<dbReference type="SUPFAM" id="SSF103473">
    <property type="entry name" value="MFS general substrate transporter"/>
    <property type="match status" value="1"/>
</dbReference>
<feature type="transmembrane region" description="Helical" evidence="5">
    <location>
        <begin position="325"/>
        <end position="350"/>
    </location>
</feature>
<reference evidence="6" key="1">
    <citation type="submission" date="2022-07" db="EMBL/GenBank/DDBJ databases">
        <authorList>
            <person name="Trinca V."/>
            <person name="Uliana J.V.C."/>
            <person name="Torres T.T."/>
            <person name="Ward R.J."/>
            <person name="Monesi N."/>
        </authorList>
    </citation>
    <scope>NUCLEOTIDE SEQUENCE</scope>
    <source>
        <strain evidence="6">HSMRA1968</strain>
        <tissue evidence="6">Whole embryos</tissue>
    </source>
</reference>
<dbReference type="PANTHER" id="PTHR23529:SF2">
    <property type="entry name" value="GH19118P-RELATED"/>
    <property type="match status" value="1"/>
</dbReference>
<dbReference type="EMBL" id="WJQU01001660">
    <property type="protein sequence ID" value="KAJ6633817.1"/>
    <property type="molecule type" value="Genomic_DNA"/>
</dbReference>
<accession>A0A9Q0RVR7</accession>
<feature type="transmembrane region" description="Helical" evidence="5">
    <location>
        <begin position="205"/>
        <end position="225"/>
    </location>
</feature>
<dbReference type="GO" id="GO:0016020">
    <property type="term" value="C:membrane"/>
    <property type="evidence" value="ECO:0007669"/>
    <property type="project" value="UniProtKB-SubCell"/>
</dbReference>
<evidence type="ECO:0000256" key="2">
    <source>
        <dbReference type="ARBA" id="ARBA00022692"/>
    </source>
</evidence>
<dbReference type="Proteomes" id="UP001151699">
    <property type="component" value="Unassembled WGS sequence"/>
</dbReference>
<sequence length="506" mass="56279">MKNSVNDFHKRLERQFSSANSDPPGWGRNVNLSYCEFMQKNKPQSNSIAGGLLVLGAGGYHIAWLLWKLPEWRDYIATFNFFLHFFCWYFGNIIGSIVGAAIVTTWEKKKIYYLCGTTSTIGAILFIACYHINELIMVGRFIAGVSHGIAYLTTITHGAENVIKELRGRLISSIHFIIYSSIFTVCVVMLYSYPAPGGIRIEQMIGILVICFTLMGVAFTPCLTYESVTFLLHRNNERQALENMIKLRNETFVTWSISNDLQELKLMVAEDKVKSKNIVKDSNKRPLLLMLALSVISVLSSNLILNTHLIEITAKSFLSTFYGTYPGIASTAVASVILVTFRYCSGLVMIFSGDLFSRKKCLRLSAAIAALSLLATHILSSFNLENASGINWIPGVLTIVFQISVGAGVEPMLHVLMSEAFSTAKKYWSIALVVTLHSLMQMAIVAGLHSINESIIASIFIYLSVVLIALLTLVLHFKLPETRGISLRQARDEFTKTGIIEGITYS</sequence>
<feature type="transmembrane region" description="Helical" evidence="5">
    <location>
        <begin position="111"/>
        <end position="133"/>
    </location>
</feature>
<organism evidence="6 7">
    <name type="scientific">Pseudolycoriella hygida</name>
    <dbReference type="NCBI Taxonomy" id="35572"/>
    <lineage>
        <taxon>Eukaryota</taxon>
        <taxon>Metazoa</taxon>
        <taxon>Ecdysozoa</taxon>
        <taxon>Arthropoda</taxon>
        <taxon>Hexapoda</taxon>
        <taxon>Insecta</taxon>
        <taxon>Pterygota</taxon>
        <taxon>Neoptera</taxon>
        <taxon>Endopterygota</taxon>
        <taxon>Diptera</taxon>
        <taxon>Nematocera</taxon>
        <taxon>Sciaroidea</taxon>
        <taxon>Sciaridae</taxon>
        <taxon>Pseudolycoriella</taxon>
    </lineage>
</organism>
<protein>
    <submittedName>
        <fullName evidence="6">Metabolite transport protein CsbC</fullName>
    </submittedName>
</protein>
<feature type="transmembrane region" description="Helical" evidence="5">
    <location>
        <begin position="427"/>
        <end position="449"/>
    </location>
</feature>
<feature type="transmembrane region" description="Helical" evidence="5">
    <location>
        <begin position="139"/>
        <end position="158"/>
    </location>
</feature>
<dbReference type="InterPro" id="IPR036259">
    <property type="entry name" value="MFS_trans_sf"/>
</dbReference>
<proteinExistence type="predicted"/>
<feature type="transmembrane region" description="Helical" evidence="5">
    <location>
        <begin position="48"/>
        <end position="67"/>
    </location>
</feature>
<dbReference type="Gene3D" id="1.20.1250.20">
    <property type="entry name" value="MFS general substrate transporter like domains"/>
    <property type="match status" value="1"/>
</dbReference>
<feature type="transmembrane region" description="Helical" evidence="5">
    <location>
        <begin position="170"/>
        <end position="193"/>
    </location>
</feature>
<keyword evidence="2 5" id="KW-0812">Transmembrane</keyword>
<evidence type="ECO:0000313" key="7">
    <source>
        <dbReference type="Proteomes" id="UP001151699"/>
    </source>
</evidence>
<comment type="caution">
    <text evidence="6">The sequence shown here is derived from an EMBL/GenBank/DDBJ whole genome shotgun (WGS) entry which is preliminary data.</text>
</comment>
<keyword evidence="7" id="KW-1185">Reference proteome</keyword>
<comment type="subcellular location">
    <subcellularLocation>
        <location evidence="1">Membrane</location>
    </subcellularLocation>
</comment>
<gene>
    <name evidence="6" type="primary">csbC</name>
    <name evidence="6" type="ORF">Bhyg_16620</name>
</gene>
<dbReference type="AlphaFoldDB" id="A0A9Q0RVR7"/>
<dbReference type="GO" id="GO:0022857">
    <property type="term" value="F:transmembrane transporter activity"/>
    <property type="evidence" value="ECO:0007669"/>
    <property type="project" value="InterPro"/>
</dbReference>
<feature type="transmembrane region" description="Helical" evidence="5">
    <location>
        <begin position="455"/>
        <end position="477"/>
    </location>
</feature>
<dbReference type="OrthoDB" id="6612291at2759"/>
<feature type="transmembrane region" description="Helical" evidence="5">
    <location>
        <begin position="79"/>
        <end position="104"/>
    </location>
</feature>
<evidence type="ECO:0000256" key="1">
    <source>
        <dbReference type="ARBA" id="ARBA00004370"/>
    </source>
</evidence>